<reference evidence="2 3" key="1">
    <citation type="submission" date="2020-08" db="EMBL/GenBank/DDBJ databases">
        <title>Sequencing the genomes of 1000 actinobacteria strains.</title>
        <authorList>
            <person name="Klenk H.-P."/>
        </authorList>
    </citation>
    <scope>NUCLEOTIDE SEQUENCE [LARGE SCALE GENOMIC DNA]</scope>
    <source>
        <strain evidence="2 3">DSM 45809</strain>
    </source>
</reference>
<evidence type="ECO:0000256" key="1">
    <source>
        <dbReference type="SAM" id="Phobius"/>
    </source>
</evidence>
<evidence type="ECO:0000313" key="3">
    <source>
        <dbReference type="Proteomes" id="UP000546162"/>
    </source>
</evidence>
<sequence>MRERTAGHRRARFRYFLTLLILGSLVTAATCADAAGSERWTLSTVLATGSFFLFLAALLLDLVINPS</sequence>
<proteinExistence type="predicted"/>
<protein>
    <submittedName>
        <fullName evidence="2">Uncharacterized protein</fullName>
    </submittedName>
</protein>
<evidence type="ECO:0000313" key="2">
    <source>
        <dbReference type="EMBL" id="MBB4741081.1"/>
    </source>
</evidence>
<accession>A0A7W7GZA7</accession>
<comment type="caution">
    <text evidence="2">The sequence shown here is derived from an EMBL/GenBank/DDBJ whole genome shotgun (WGS) entry which is preliminary data.</text>
</comment>
<dbReference type="EMBL" id="JACHNB010000001">
    <property type="protein sequence ID" value="MBB4741081.1"/>
    <property type="molecule type" value="Genomic_DNA"/>
</dbReference>
<keyword evidence="3" id="KW-1185">Reference proteome</keyword>
<keyword evidence="1" id="KW-1133">Transmembrane helix</keyword>
<organism evidence="2 3">
    <name type="scientific">Actinoplanes octamycinicus</name>
    <dbReference type="NCBI Taxonomy" id="135948"/>
    <lineage>
        <taxon>Bacteria</taxon>
        <taxon>Bacillati</taxon>
        <taxon>Actinomycetota</taxon>
        <taxon>Actinomycetes</taxon>
        <taxon>Micromonosporales</taxon>
        <taxon>Micromonosporaceae</taxon>
        <taxon>Actinoplanes</taxon>
    </lineage>
</organism>
<gene>
    <name evidence="2" type="ORF">BJY16_004540</name>
</gene>
<dbReference type="AlphaFoldDB" id="A0A7W7GZA7"/>
<name>A0A7W7GZA7_9ACTN</name>
<dbReference type="Proteomes" id="UP000546162">
    <property type="component" value="Unassembled WGS sequence"/>
</dbReference>
<keyword evidence="1" id="KW-0812">Transmembrane</keyword>
<keyword evidence="1" id="KW-0472">Membrane</keyword>
<feature type="transmembrane region" description="Helical" evidence="1">
    <location>
        <begin position="44"/>
        <end position="64"/>
    </location>
</feature>
<dbReference type="RefSeq" id="WP_185041608.1">
    <property type="nucleotide sequence ID" value="NZ_BAABFG010000005.1"/>
</dbReference>